<organism evidence="1 2">
    <name type="scientific">Gigaspora rosea</name>
    <dbReference type="NCBI Taxonomy" id="44941"/>
    <lineage>
        <taxon>Eukaryota</taxon>
        <taxon>Fungi</taxon>
        <taxon>Fungi incertae sedis</taxon>
        <taxon>Mucoromycota</taxon>
        <taxon>Glomeromycotina</taxon>
        <taxon>Glomeromycetes</taxon>
        <taxon>Diversisporales</taxon>
        <taxon>Gigasporaceae</taxon>
        <taxon>Gigaspora</taxon>
    </lineage>
</organism>
<gene>
    <name evidence="1" type="ORF">C2G38_2038078</name>
</gene>
<proteinExistence type="predicted"/>
<dbReference type="Proteomes" id="UP000266673">
    <property type="component" value="Unassembled WGS sequence"/>
</dbReference>
<keyword evidence="2" id="KW-1185">Reference proteome</keyword>
<protein>
    <submittedName>
        <fullName evidence="1">Uncharacterized protein</fullName>
    </submittedName>
</protein>
<name>A0A397V6S2_9GLOM</name>
<sequence>MFDENSSEEDTTVLFDKKHKKQKKIPNANLAELSQSEVSTSDERNNMVDEISVECVNLVNNNDILDEYNNLINEYENSLVNEYKYNLVNEYDDNLVNDDDNNLINDNNNNQVIEDNQDNQDNALRSILQSQPKNISKTPNLKEIKLIPIMNHSGQSWI</sequence>
<dbReference type="AlphaFoldDB" id="A0A397V6S2"/>
<comment type="caution">
    <text evidence="1">The sequence shown here is derived from an EMBL/GenBank/DDBJ whole genome shotgun (WGS) entry which is preliminary data.</text>
</comment>
<dbReference type="EMBL" id="QKWP01000635">
    <property type="protein sequence ID" value="RIB17027.1"/>
    <property type="molecule type" value="Genomic_DNA"/>
</dbReference>
<accession>A0A397V6S2</accession>
<dbReference type="OrthoDB" id="2485032at2759"/>
<reference evidence="1 2" key="1">
    <citation type="submission" date="2018-06" db="EMBL/GenBank/DDBJ databases">
        <title>Comparative genomics reveals the genomic features of Rhizophagus irregularis, R. cerebriforme, R. diaphanum and Gigaspora rosea, and their symbiotic lifestyle signature.</title>
        <authorList>
            <person name="Morin E."/>
            <person name="San Clemente H."/>
            <person name="Chen E.C.H."/>
            <person name="De La Providencia I."/>
            <person name="Hainaut M."/>
            <person name="Kuo A."/>
            <person name="Kohler A."/>
            <person name="Murat C."/>
            <person name="Tang N."/>
            <person name="Roy S."/>
            <person name="Loubradou J."/>
            <person name="Henrissat B."/>
            <person name="Grigoriev I.V."/>
            <person name="Corradi N."/>
            <person name="Roux C."/>
            <person name="Martin F.M."/>
        </authorList>
    </citation>
    <scope>NUCLEOTIDE SEQUENCE [LARGE SCALE GENOMIC DNA]</scope>
    <source>
        <strain evidence="1 2">DAOM 194757</strain>
    </source>
</reference>
<evidence type="ECO:0000313" key="1">
    <source>
        <dbReference type="EMBL" id="RIB17027.1"/>
    </source>
</evidence>
<evidence type="ECO:0000313" key="2">
    <source>
        <dbReference type="Proteomes" id="UP000266673"/>
    </source>
</evidence>